<accession>D2R2V8</accession>
<proteinExistence type="predicted"/>
<dbReference type="HOGENOM" id="CLU_2410695_0_0_0"/>
<feature type="signal peptide" evidence="1">
    <location>
        <begin position="1"/>
        <end position="26"/>
    </location>
</feature>
<dbReference type="EMBL" id="CP001848">
    <property type="protein sequence ID" value="ADB18691.1"/>
    <property type="molecule type" value="Genomic_DNA"/>
</dbReference>
<dbReference type="AlphaFoldDB" id="D2R2V8"/>
<gene>
    <name evidence="2" type="ordered locus">Psta_4038</name>
</gene>
<organism evidence="2 3">
    <name type="scientific">Pirellula staleyi (strain ATCC 27377 / DSM 6068 / ICPB 4128)</name>
    <name type="common">Pirella staleyi</name>
    <dbReference type="NCBI Taxonomy" id="530564"/>
    <lineage>
        <taxon>Bacteria</taxon>
        <taxon>Pseudomonadati</taxon>
        <taxon>Planctomycetota</taxon>
        <taxon>Planctomycetia</taxon>
        <taxon>Pirellulales</taxon>
        <taxon>Pirellulaceae</taxon>
        <taxon>Pirellula</taxon>
    </lineage>
</organism>
<feature type="chain" id="PRO_5003035402" evidence="1">
    <location>
        <begin position="27"/>
        <end position="92"/>
    </location>
</feature>
<reference evidence="2 3" key="1">
    <citation type="journal article" date="2009" name="Stand. Genomic Sci.">
        <title>Complete genome sequence of Pirellula staleyi type strain (ATCC 27377).</title>
        <authorList>
            <person name="Clum A."/>
            <person name="Tindall B.J."/>
            <person name="Sikorski J."/>
            <person name="Ivanova N."/>
            <person name="Mavrommatis K."/>
            <person name="Lucas S."/>
            <person name="Glavina del Rio T."/>
            <person name="Nolan M."/>
            <person name="Chen F."/>
            <person name="Tice H."/>
            <person name="Pitluck S."/>
            <person name="Cheng J.F."/>
            <person name="Chertkov O."/>
            <person name="Brettin T."/>
            <person name="Han C."/>
            <person name="Detter J.C."/>
            <person name="Kuske C."/>
            <person name="Bruce D."/>
            <person name="Goodwin L."/>
            <person name="Ovchinikova G."/>
            <person name="Pati A."/>
            <person name="Mikhailova N."/>
            <person name="Chen A."/>
            <person name="Palaniappan K."/>
            <person name="Land M."/>
            <person name="Hauser L."/>
            <person name="Chang Y.J."/>
            <person name="Jeffries C.D."/>
            <person name="Chain P."/>
            <person name="Rohde M."/>
            <person name="Goker M."/>
            <person name="Bristow J."/>
            <person name="Eisen J.A."/>
            <person name="Markowitz V."/>
            <person name="Hugenholtz P."/>
            <person name="Kyrpides N.C."/>
            <person name="Klenk H.P."/>
            <person name="Lapidus A."/>
        </authorList>
    </citation>
    <scope>NUCLEOTIDE SEQUENCE [LARGE SCALE GENOMIC DNA]</scope>
    <source>
        <strain evidence="3">ATCC 27377 / DSM 6068 / ICPB 4128</strain>
    </source>
</reference>
<evidence type="ECO:0000256" key="1">
    <source>
        <dbReference type="SAM" id="SignalP"/>
    </source>
</evidence>
<keyword evidence="1" id="KW-0732">Signal</keyword>
<sequence precursor="true">MKRIFLVLAVFTALALGGLGLSQAQAGGPPRYNNYYHRGHGHVHSYYRAPYHYHPYRAPVYQSYRPYYQPYYVHPRGGVQIYGPRGGFQLRF</sequence>
<protein>
    <submittedName>
        <fullName evidence="2">Uncharacterized protein</fullName>
    </submittedName>
</protein>
<dbReference type="Proteomes" id="UP000001887">
    <property type="component" value="Chromosome"/>
</dbReference>
<dbReference type="KEGG" id="psl:Psta_4038"/>
<evidence type="ECO:0000313" key="2">
    <source>
        <dbReference type="EMBL" id="ADB18691.1"/>
    </source>
</evidence>
<keyword evidence="3" id="KW-1185">Reference proteome</keyword>
<evidence type="ECO:0000313" key="3">
    <source>
        <dbReference type="Proteomes" id="UP000001887"/>
    </source>
</evidence>
<name>D2R2V8_PIRSD</name>